<evidence type="ECO:0000313" key="2">
    <source>
        <dbReference type="Proteomes" id="UP001157502"/>
    </source>
</evidence>
<protein>
    <submittedName>
        <fullName evidence="1">Uncharacterized protein</fullName>
    </submittedName>
</protein>
<keyword evidence="2" id="KW-1185">Reference proteome</keyword>
<proteinExistence type="predicted"/>
<accession>A0ACC2HB04</accession>
<comment type="caution">
    <text evidence="1">The sequence shown here is derived from an EMBL/GenBank/DDBJ whole genome shotgun (WGS) entry which is preliminary data.</text>
</comment>
<sequence>MKTPLSQAHFIEPGRMIFPFRGCLELNQLLRIEPNPDSHAQVNMDLQIQQRDNDHSLCFAMCEVCNIQLNTQAQAQVHYNGRSHLKRVKQMNAGEVPPSPAAGSLQTSTLVLGTSANSSRAGSSCHSNTLPALVRTPSLMMQPTLDMKPFMPFHQVDTSSAVGLFPNFNTMDPVQKAVINHTFGVSIPPKKKQVISCNICQLRFNSDSQAEAHYKGSKHAKKVKAQDNTKNKPQKSSPPLVPSLDGAVTIATTSPTHLTSPVTTSNPDQAAPAVSRLVGCSVDEAMCRSQGNPFGSGLLMTKHKTNRKRRQKHVLVE</sequence>
<reference evidence="1" key="1">
    <citation type="submission" date="2021-05" db="EMBL/GenBank/DDBJ databases">
        <authorList>
            <person name="Pan Q."/>
            <person name="Jouanno E."/>
            <person name="Zahm M."/>
            <person name="Klopp C."/>
            <person name="Cabau C."/>
            <person name="Louis A."/>
            <person name="Berthelot C."/>
            <person name="Parey E."/>
            <person name="Roest Crollius H."/>
            <person name="Montfort J."/>
            <person name="Robinson-Rechavi M."/>
            <person name="Bouchez O."/>
            <person name="Lampietro C."/>
            <person name="Lopez Roques C."/>
            <person name="Donnadieu C."/>
            <person name="Postlethwait J."/>
            <person name="Bobe J."/>
            <person name="Dillon D."/>
            <person name="Chandos A."/>
            <person name="von Hippel F."/>
            <person name="Guiguen Y."/>
        </authorList>
    </citation>
    <scope>NUCLEOTIDE SEQUENCE</scope>
    <source>
        <strain evidence="1">YG-Jan2019</strain>
    </source>
</reference>
<name>A0ACC2HB04_DALPE</name>
<evidence type="ECO:0000313" key="1">
    <source>
        <dbReference type="EMBL" id="KAJ8012942.1"/>
    </source>
</evidence>
<gene>
    <name evidence="1" type="ORF">DPEC_G00048120</name>
</gene>
<dbReference type="EMBL" id="CM055731">
    <property type="protein sequence ID" value="KAJ8012942.1"/>
    <property type="molecule type" value="Genomic_DNA"/>
</dbReference>
<dbReference type="Proteomes" id="UP001157502">
    <property type="component" value="Chromosome 4"/>
</dbReference>
<organism evidence="1 2">
    <name type="scientific">Dallia pectoralis</name>
    <name type="common">Alaska blackfish</name>
    <dbReference type="NCBI Taxonomy" id="75939"/>
    <lineage>
        <taxon>Eukaryota</taxon>
        <taxon>Metazoa</taxon>
        <taxon>Chordata</taxon>
        <taxon>Craniata</taxon>
        <taxon>Vertebrata</taxon>
        <taxon>Euteleostomi</taxon>
        <taxon>Actinopterygii</taxon>
        <taxon>Neopterygii</taxon>
        <taxon>Teleostei</taxon>
        <taxon>Protacanthopterygii</taxon>
        <taxon>Esociformes</taxon>
        <taxon>Umbridae</taxon>
        <taxon>Dallia</taxon>
    </lineage>
</organism>